<evidence type="ECO:0000256" key="4">
    <source>
        <dbReference type="SAM" id="MobiDB-lite"/>
    </source>
</evidence>
<dbReference type="EMBL" id="JACHIR010000001">
    <property type="protein sequence ID" value="MBB5890243.1"/>
    <property type="molecule type" value="Genomic_DNA"/>
</dbReference>
<evidence type="ECO:0000256" key="2">
    <source>
        <dbReference type="ARBA" id="ARBA00022679"/>
    </source>
</evidence>
<evidence type="ECO:0000313" key="6">
    <source>
        <dbReference type="EMBL" id="MBB5890243.1"/>
    </source>
</evidence>
<dbReference type="Gene3D" id="1.10.10.10">
    <property type="entry name" value="Winged helix-like DNA-binding domain superfamily/Winged helix DNA-binding domain"/>
    <property type="match status" value="1"/>
</dbReference>
<dbReference type="GO" id="GO:0008168">
    <property type="term" value="F:methyltransferase activity"/>
    <property type="evidence" value="ECO:0007669"/>
    <property type="project" value="UniProtKB-KW"/>
</dbReference>
<feature type="compositionally biased region" description="Low complexity" evidence="4">
    <location>
        <begin position="181"/>
        <end position="191"/>
    </location>
</feature>
<proteinExistence type="predicted"/>
<comment type="caution">
    <text evidence="6">The sequence shown here is derived from an EMBL/GenBank/DDBJ whole genome shotgun (WGS) entry which is preliminary data.</text>
</comment>
<sequence>MTRSEAVVAQPAPPPREDVEPVGTDLFSAELSPRLRLMLLANAHRFAAIVQVAAELGVADRLAGGPLPVRELAAACGAHEQALGRILRSGALLGLFREVEPDCSELTPVSEGLRTDLPDGVRDAVLLDGTPMFWLPFGQLAHSARTGEPAFDAVFGRSFWSHVDSDARSGAVFDAAMTTMSRRPAARPGARSSRRPRAPARSRPRPAGRPSAPPGRPGPARSASSPRRRPSPPARRPGTWPAPASSPRTSCGRRRRSPGRRRRRW</sequence>
<reference evidence="6 7" key="1">
    <citation type="submission" date="2020-08" db="EMBL/GenBank/DDBJ databases">
        <title>Sequencing the genomes of 1000 actinobacteria strains.</title>
        <authorList>
            <person name="Klenk H.-P."/>
        </authorList>
    </citation>
    <scope>NUCLEOTIDE SEQUENCE [LARGE SCALE GENOMIC DNA]</scope>
    <source>
        <strain evidence="6 7">DSM 43851</strain>
    </source>
</reference>
<name>A0A7W9NFQ1_9PSEU</name>
<evidence type="ECO:0000256" key="3">
    <source>
        <dbReference type="ARBA" id="ARBA00022691"/>
    </source>
</evidence>
<feature type="compositionally biased region" description="Basic residues" evidence="4">
    <location>
        <begin position="251"/>
        <end position="265"/>
    </location>
</feature>
<dbReference type="GO" id="GO:0046983">
    <property type="term" value="F:protein dimerization activity"/>
    <property type="evidence" value="ECO:0007669"/>
    <property type="project" value="InterPro"/>
</dbReference>
<keyword evidence="7" id="KW-1185">Reference proteome</keyword>
<dbReference type="InterPro" id="IPR036390">
    <property type="entry name" value="WH_DNA-bd_sf"/>
</dbReference>
<dbReference type="PANTHER" id="PTHR43712:SF2">
    <property type="entry name" value="O-METHYLTRANSFERASE CICE"/>
    <property type="match status" value="1"/>
</dbReference>
<dbReference type="Proteomes" id="UP000585638">
    <property type="component" value="Unassembled WGS sequence"/>
</dbReference>
<dbReference type="InterPro" id="IPR036388">
    <property type="entry name" value="WH-like_DNA-bd_sf"/>
</dbReference>
<dbReference type="PANTHER" id="PTHR43712">
    <property type="entry name" value="PUTATIVE (AFU_ORTHOLOGUE AFUA_4G14580)-RELATED"/>
    <property type="match status" value="1"/>
</dbReference>
<evidence type="ECO:0000259" key="5">
    <source>
        <dbReference type="Pfam" id="PF08100"/>
    </source>
</evidence>
<organism evidence="6 7">
    <name type="scientific">Kutzneria kofuensis</name>
    <dbReference type="NCBI Taxonomy" id="103725"/>
    <lineage>
        <taxon>Bacteria</taxon>
        <taxon>Bacillati</taxon>
        <taxon>Actinomycetota</taxon>
        <taxon>Actinomycetes</taxon>
        <taxon>Pseudonocardiales</taxon>
        <taxon>Pseudonocardiaceae</taxon>
        <taxon>Kutzneria</taxon>
    </lineage>
</organism>
<feature type="domain" description="O-methyltransferase dimerisation" evidence="5">
    <location>
        <begin position="39"/>
        <end position="111"/>
    </location>
</feature>
<protein>
    <recommendedName>
        <fullName evidence="5">O-methyltransferase dimerisation domain-containing protein</fullName>
    </recommendedName>
</protein>
<evidence type="ECO:0000313" key="7">
    <source>
        <dbReference type="Proteomes" id="UP000585638"/>
    </source>
</evidence>
<dbReference type="InterPro" id="IPR012967">
    <property type="entry name" value="COMT_dimerisation"/>
</dbReference>
<feature type="compositionally biased region" description="Basic residues" evidence="4">
    <location>
        <begin position="192"/>
        <end position="206"/>
    </location>
</feature>
<keyword evidence="2" id="KW-0808">Transferase</keyword>
<dbReference type="GO" id="GO:0032259">
    <property type="term" value="P:methylation"/>
    <property type="evidence" value="ECO:0007669"/>
    <property type="project" value="UniProtKB-KW"/>
</dbReference>
<evidence type="ECO:0000256" key="1">
    <source>
        <dbReference type="ARBA" id="ARBA00022603"/>
    </source>
</evidence>
<feature type="region of interest" description="Disordered" evidence="4">
    <location>
        <begin position="179"/>
        <end position="265"/>
    </location>
</feature>
<keyword evidence="1" id="KW-0489">Methyltransferase</keyword>
<dbReference type="AlphaFoldDB" id="A0A7W9NFQ1"/>
<keyword evidence="3" id="KW-0949">S-adenosyl-L-methionine</keyword>
<dbReference type="SUPFAM" id="SSF46785">
    <property type="entry name" value="Winged helix' DNA-binding domain"/>
    <property type="match status" value="1"/>
</dbReference>
<dbReference type="Gene3D" id="1.10.287.1350">
    <property type="match status" value="1"/>
</dbReference>
<feature type="region of interest" description="Disordered" evidence="4">
    <location>
        <begin position="1"/>
        <end position="21"/>
    </location>
</feature>
<gene>
    <name evidence="6" type="ORF">BJ998_001439</name>
</gene>
<accession>A0A7W9NFQ1</accession>
<dbReference type="Pfam" id="PF08100">
    <property type="entry name" value="Dimerisation"/>
    <property type="match status" value="1"/>
</dbReference>